<keyword evidence="2" id="KW-1185">Reference proteome</keyword>
<accession>A0A1Y5TET6</accession>
<dbReference type="EMBL" id="FWFO01000003">
    <property type="protein sequence ID" value="SLN62276.1"/>
    <property type="molecule type" value="Genomic_DNA"/>
</dbReference>
<dbReference type="PANTHER" id="PTHR42110">
    <property type="entry name" value="L-ASPARAGINASE, PUTATIVE (AFU_ORTHOLOGUE AFUA_3G11890)-RELATED"/>
    <property type="match status" value="1"/>
</dbReference>
<reference evidence="1 2" key="1">
    <citation type="submission" date="2017-03" db="EMBL/GenBank/DDBJ databases">
        <authorList>
            <person name="Afonso C.L."/>
            <person name="Miller P.J."/>
            <person name="Scott M.A."/>
            <person name="Spackman E."/>
            <person name="Goraichik I."/>
            <person name="Dimitrov K.M."/>
            <person name="Suarez D.L."/>
            <person name="Swayne D.E."/>
        </authorList>
    </citation>
    <scope>NUCLEOTIDE SEQUENCE [LARGE SCALE GENOMIC DNA]</scope>
    <source>
        <strain evidence="1 2">CECT 7639</strain>
    </source>
</reference>
<name>A0A1Y5TET6_9RHOB</name>
<sequence>MVERVIGGNLPRKGEFTMTNPVPMTEIWRGPFLESVHLGHAVICDDTGQIVRSWGDPNARIYPRSSAKMIQALPLLSSGAAAKYGLNSEHMALACASHNGAAIHTDRVSAWLDHLGLGDDDFRCGPQEPADIEARNGLILDHKSPCQMHNNCSGKHAGFLTLTQHMDAGTEYIDIDHPVQQACLAAFEETAGETSPGYGIDGCSAPNFATSLTGLARSMAWFASAADRSDRQSAAAEQLTAAMIKHPELVAGEGRACTELMRAMNGKVAIKTGAEAVFIAIIPEKRMGVALKIADGTTRASECAIAAILVELGVLDADHPATRKYMNAPILNRRNVDCGVIKPAAGFL</sequence>
<protein>
    <submittedName>
        <fullName evidence="1">L-asparaginase II</fullName>
    </submittedName>
</protein>
<gene>
    <name evidence="1" type="ORF">TRL7639_03478</name>
</gene>
<dbReference type="Pfam" id="PF06089">
    <property type="entry name" value="Asparaginase_II"/>
    <property type="match status" value="1"/>
</dbReference>
<dbReference type="SUPFAM" id="SSF56601">
    <property type="entry name" value="beta-lactamase/transpeptidase-like"/>
    <property type="match status" value="1"/>
</dbReference>
<evidence type="ECO:0000313" key="2">
    <source>
        <dbReference type="Proteomes" id="UP000193077"/>
    </source>
</evidence>
<dbReference type="Proteomes" id="UP000193077">
    <property type="component" value="Unassembled WGS sequence"/>
</dbReference>
<proteinExistence type="predicted"/>
<dbReference type="InterPro" id="IPR012338">
    <property type="entry name" value="Beta-lactam/transpept-like"/>
</dbReference>
<evidence type="ECO:0000313" key="1">
    <source>
        <dbReference type="EMBL" id="SLN62276.1"/>
    </source>
</evidence>
<dbReference type="AlphaFoldDB" id="A0A1Y5TET6"/>
<dbReference type="InterPro" id="IPR010349">
    <property type="entry name" value="Asparaginase_II"/>
</dbReference>
<organism evidence="1 2">
    <name type="scientific">Falsiruegeria litorea R37</name>
    <dbReference type="NCBI Taxonomy" id="1200284"/>
    <lineage>
        <taxon>Bacteria</taxon>
        <taxon>Pseudomonadati</taxon>
        <taxon>Pseudomonadota</taxon>
        <taxon>Alphaproteobacteria</taxon>
        <taxon>Rhodobacterales</taxon>
        <taxon>Roseobacteraceae</taxon>
        <taxon>Falsiruegeria</taxon>
    </lineage>
</organism>
<dbReference type="PANTHER" id="PTHR42110:SF1">
    <property type="entry name" value="L-ASPARAGINASE, PUTATIVE (AFU_ORTHOLOGUE AFUA_3G11890)-RELATED"/>
    <property type="match status" value="1"/>
</dbReference>